<keyword evidence="4" id="KW-0547">Nucleotide-binding</keyword>
<keyword evidence="1" id="KW-0597">Phosphoprotein</keyword>
<reference evidence="6 7" key="1">
    <citation type="journal article" date="2019" name="Int. J. Syst. Evol. Microbiol.">
        <title>The Global Catalogue of Microorganisms (GCM) 10K type strain sequencing project: providing services to taxonomists for standard genome sequencing and annotation.</title>
        <authorList>
            <consortium name="The Broad Institute Genomics Platform"/>
            <consortium name="The Broad Institute Genome Sequencing Center for Infectious Disease"/>
            <person name="Wu L."/>
            <person name="Ma J."/>
        </authorList>
    </citation>
    <scope>NUCLEOTIDE SEQUENCE [LARGE SCALE GENOMIC DNA]</scope>
    <source>
        <strain evidence="6 7">JCM 14603</strain>
    </source>
</reference>
<dbReference type="PANTHER" id="PTHR34139:SF1">
    <property type="entry name" value="RNASE MJ1380-RELATED"/>
    <property type="match status" value="1"/>
</dbReference>
<gene>
    <name evidence="6" type="ORF">GCM10009102_06450</name>
</gene>
<sequence>MYSERTRLFLADIVEDVDRLVAFVDGMDAKALGADERTLLAVERLFQRITEAVIQIGSEDMGRIGPDLPVRNIRGLGNRLRHDYRNIDPELLLRIAQNELPALRAAAERAMGE</sequence>
<dbReference type="EMBL" id="BAAAES010000004">
    <property type="protein sequence ID" value="GAA0660542.1"/>
    <property type="molecule type" value="Genomic_DNA"/>
</dbReference>
<organism evidence="6 7">
    <name type="scientific">Sphingomonas insulae</name>
    <dbReference type="NCBI Taxonomy" id="424800"/>
    <lineage>
        <taxon>Bacteria</taxon>
        <taxon>Pseudomonadati</taxon>
        <taxon>Pseudomonadota</taxon>
        <taxon>Alphaproteobacteria</taxon>
        <taxon>Sphingomonadales</taxon>
        <taxon>Sphingomonadaceae</taxon>
        <taxon>Sphingomonas</taxon>
    </lineage>
</organism>
<proteinExistence type="predicted"/>
<evidence type="ECO:0000256" key="1">
    <source>
        <dbReference type="ARBA" id="ARBA00022553"/>
    </source>
</evidence>
<dbReference type="Pfam" id="PF01934">
    <property type="entry name" value="HepT-like"/>
    <property type="match status" value="1"/>
</dbReference>
<dbReference type="InterPro" id="IPR051813">
    <property type="entry name" value="HepT_RNase_toxin"/>
</dbReference>
<keyword evidence="5" id="KW-0378">Hydrolase</keyword>
<evidence type="ECO:0000256" key="5">
    <source>
        <dbReference type="ARBA" id="ARBA00022801"/>
    </source>
</evidence>
<dbReference type="InterPro" id="IPR008201">
    <property type="entry name" value="HepT-like"/>
</dbReference>
<evidence type="ECO:0000256" key="3">
    <source>
        <dbReference type="ARBA" id="ARBA00022722"/>
    </source>
</evidence>
<keyword evidence="3" id="KW-0540">Nuclease</keyword>
<evidence type="ECO:0000256" key="2">
    <source>
        <dbReference type="ARBA" id="ARBA00022649"/>
    </source>
</evidence>
<evidence type="ECO:0000313" key="6">
    <source>
        <dbReference type="EMBL" id="GAA0660542.1"/>
    </source>
</evidence>
<protein>
    <recommendedName>
        <fullName evidence="8">DUF86 domain-containing protein</fullName>
    </recommendedName>
</protein>
<comment type="caution">
    <text evidence="6">The sequence shown here is derived from an EMBL/GenBank/DDBJ whole genome shotgun (WGS) entry which is preliminary data.</text>
</comment>
<dbReference type="Proteomes" id="UP001500238">
    <property type="component" value="Unassembled WGS sequence"/>
</dbReference>
<keyword evidence="7" id="KW-1185">Reference proteome</keyword>
<keyword evidence="2" id="KW-1277">Toxin-antitoxin system</keyword>
<dbReference type="RefSeq" id="WP_163958058.1">
    <property type="nucleotide sequence ID" value="NZ_BAAAES010000004.1"/>
</dbReference>
<dbReference type="PANTHER" id="PTHR34139">
    <property type="entry name" value="UPF0331 PROTEIN MJ0127"/>
    <property type="match status" value="1"/>
</dbReference>
<evidence type="ECO:0008006" key="8">
    <source>
        <dbReference type="Google" id="ProtNLM"/>
    </source>
</evidence>
<evidence type="ECO:0000313" key="7">
    <source>
        <dbReference type="Proteomes" id="UP001500238"/>
    </source>
</evidence>
<evidence type="ECO:0000256" key="4">
    <source>
        <dbReference type="ARBA" id="ARBA00022741"/>
    </source>
</evidence>
<accession>A0ABN1HNI6</accession>
<name>A0ABN1HNI6_9SPHN</name>